<reference evidence="2 3" key="1">
    <citation type="submission" date="2019-07" db="EMBL/GenBank/DDBJ databases">
        <authorList>
            <person name="Zack K."/>
            <person name="Stoner T.H."/>
            <person name="Garlena R.A."/>
            <person name="Russell D.A."/>
            <person name="Pope W.H."/>
            <person name="Jacobs-Sera D."/>
            <person name="Hatfull G.F."/>
        </authorList>
    </citation>
    <scope>NUCLEOTIDE SEQUENCE [LARGE SCALE GENOMIC DNA]</scope>
</reference>
<organism evidence="2 3">
    <name type="scientific">Streptomyces phage Alvy</name>
    <dbReference type="NCBI Taxonomy" id="2599888"/>
    <lineage>
        <taxon>Viruses</taxon>
        <taxon>Duplodnaviria</taxon>
        <taxon>Heunggongvirae</taxon>
        <taxon>Uroviricota</taxon>
        <taxon>Caudoviricetes</taxon>
        <taxon>Arquatrovirinae</taxon>
        <taxon>Caelumvirus</taxon>
        <taxon>Caelumvirus alvy</taxon>
    </lineage>
</organism>
<evidence type="ECO:0000256" key="1">
    <source>
        <dbReference type="SAM" id="MobiDB-lite"/>
    </source>
</evidence>
<proteinExistence type="predicted"/>
<dbReference type="EMBL" id="MN234208">
    <property type="protein sequence ID" value="QFG12440.1"/>
    <property type="molecule type" value="Genomic_DNA"/>
</dbReference>
<evidence type="ECO:0000313" key="3">
    <source>
        <dbReference type="Proteomes" id="UP000327487"/>
    </source>
</evidence>
<keyword evidence="3" id="KW-1185">Reference proteome</keyword>
<dbReference type="Proteomes" id="UP000327487">
    <property type="component" value="Segment"/>
</dbReference>
<feature type="region of interest" description="Disordered" evidence="1">
    <location>
        <begin position="51"/>
        <end position="121"/>
    </location>
</feature>
<dbReference type="GeneID" id="64471655"/>
<name>A0A5J6TNP4_9CAUD</name>
<gene>
    <name evidence="2" type="primary">30</name>
    <name evidence="2" type="ORF">SEA_ALVY_30</name>
</gene>
<evidence type="ECO:0000313" key="2">
    <source>
        <dbReference type="EMBL" id="QFG12440.1"/>
    </source>
</evidence>
<dbReference type="RefSeq" id="YP_010055724.1">
    <property type="nucleotide sequence ID" value="NC_054669.1"/>
</dbReference>
<feature type="compositionally biased region" description="Acidic residues" evidence="1">
    <location>
        <begin position="51"/>
        <end position="68"/>
    </location>
</feature>
<protein>
    <submittedName>
        <fullName evidence="2">DNA binding protein</fullName>
    </submittedName>
</protein>
<feature type="compositionally biased region" description="Low complexity" evidence="1">
    <location>
        <begin position="86"/>
        <end position="99"/>
    </location>
</feature>
<sequence>MLLRACDIDQVIPAKRYTITVDDGRTVSKDLCEEHAEPFEEWLEEVEVADDEVEQAYEEPEAEPEAEPEPAPVVPKRPAAKRVATKKAAPAKKAAAAKKTTSRRRPKITSLEEIERSKQQG</sequence>
<dbReference type="KEGG" id="vg:64471655"/>
<accession>A0A5J6TNP4</accession>